<reference evidence="2" key="1">
    <citation type="journal article" date="2019" name="Int. J. Syst. Evol. Microbiol.">
        <title>The Global Catalogue of Microorganisms (GCM) 10K type strain sequencing project: providing services to taxonomists for standard genome sequencing and annotation.</title>
        <authorList>
            <consortium name="The Broad Institute Genomics Platform"/>
            <consortium name="The Broad Institute Genome Sequencing Center for Infectious Disease"/>
            <person name="Wu L."/>
            <person name="Ma J."/>
        </authorList>
    </citation>
    <scope>NUCLEOTIDE SEQUENCE [LARGE SCALE GENOMIC DNA]</scope>
    <source>
        <strain evidence="2">CCUG 54522</strain>
    </source>
</reference>
<organism evidence="1 2">
    <name type="scientific">Nocardioides hankookensis</name>
    <dbReference type="NCBI Taxonomy" id="443157"/>
    <lineage>
        <taxon>Bacteria</taxon>
        <taxon>Bacillati</taxon>
        <taxon>Actinomycetota</taxon>
        <taxon>Actinomycetes</taxon>
        <taxon>Propionibacteriales</taxon>
        <taxon>Nocardioidaceae</taxon>
        <taxon>Nocardioides</taxon>
    </lineage>
</organism>
<evidence type="ECO:0000313" key="2">
    <source>
        <dbReference type="Proteomes" id="UP001596135"/>
    </source>
</evidence>
<sequence length="369" mass="39499">MSAAPTPPGALGTAPEPIVLQGYLDDLDAWVRARRLELDELDAAALAANRGGEVASDMALALSLWKAVSDRWQLMWATWDGGRVGEAERARITTLAWGRLDGTTGAVSVPEACRLSDALAAQLRATLSLVPGADAAAAQIKELRAQLERVRDQVGLEPAIARDQPVDRLAGLLQRLGDVTERAQRGADVGGLLGPLEADASTFERDLIVGNARRRDARDQLASARELRADLLARAEALSALAATCVRTVDPSPRYAVPDVEALGPIPNTPEALAPYLTRLDRVSQALTLAQQKYADALAERTQLLDLLEAYVAKAGALGVADRPDLADSERRAREVLAREPAPMAVCRQLVSTYQTWVDHTASSQEESA</sequence>
<dbReference type="Proteomes" id="UP001596135">
    <property type="component" value="Unassembled WGS sequence"/>
</dbReference>
<gene>
    <name evidence="1" type="ORF">ACFPYL_09285</name>
</gene>
<keyword evidence="2" id="KW-1185">Reference proteome</keyword>
<comment type="caution">
    <text evidence="1">The sequence shown here is derived from an EMBL/GenBank/DDBJ whole genome shotgun (WGS) entry which is preliminary data.</text>
</comment>
<accession>A0ABW1LJE3</accession>
<dbReference type="RefSeq" id="WP_379153193.1">
    <property type="nucleotide sequence ID" value="NZ_JBHSRJ010000004.1"/>
</dbReference>
<name>A0ABW1LJE3_9ACTN</name>
<proteinExistence type="predicted"/>
<dbReference type="EMBL" id="JBHSRJ010000004">
    <property type="protein sequence ID" value="MFC6043267.1"/>
    <property type="molecule type" value="Genomic_DNA"/>
</dbReference>
<evidence type="ECO:0000313" key="1">
    <source>
        <dbReference type="EMBL" id="MFC6043267.1"/>
    </source>
</evidence>
<protein>
    <submittedName>
        <fullName evidence="1">Uncharacterized protein</fullName>
    </submittedName>
</protein>